<proteinExistence type="predicted"/>
<feature type="domain" description="DNA-binding phage zinc finger" evidence="1">
    <location>
        <begin position="20"/>
        <end position="58"/>
    </location>
</feature>
<comment type="caution">
    <text evidence="2">The sequence shown here is derived from an EMBL/GenBank/DDBJ whole genome shotgun (WGS) entry which is preliminary data.</text>
</comment>
<keyword evidence="3" id="KW-1185">Reference proteome</keyword>
<sequence length="62" mass="6920">MSKHLRPGRLHRWQQIVDWARTIACCPTCQVTPGVPCHRDGIALRNGAVHAARYLEAEETAA</sequence>
<evidence type="ECO:0000313" key="3">
    <source>
        <dbReference type="Proteomes" id="UP001500724"/>
    </source>
</evidence>
<dbReference type="InterPro" id="IPR056911">
    <property type="entry name" value="Phage_Znf_bind_put"/>
</dbReference>
<name>A0ABN1HC30_9ACTN</name>
<dbReference type="Proteomes" id="UP001500724">
    <property type="component" value="Unassembled WGS sequence"/>
</dbReference>
<evidence type="ECO:0000259" key="1">
    <source>
        <dbReference type="Pfam" id="PF24623"/>
    </source>
</evidence>
<organism evidence="2 3">
    <name type="scientific">Streptomyces thermocarboxydovorans</name>
    <dbReference type="NCBI Taxonomy" id="59298"/>
    <lineage>
        <taxon>Bacteria</taxon>
        <taxon>Bacillati</taxon>
        <taxon>Actinomycetota</taxon>
        <taxon>Actinomycetes</taxon>
        <taxon>Kitasatosporales</taxon>
        <taxon>Streptomycetaceae</taxon>
        <taxon>Streptomyces</taxon>
    </lineage>
</organism>
<gene>
    <name evidence="2" type="ORF">GCM10009535_12430</name>
</gene>
<reference evidence="3" key="1">
    <citation type="journal article" date="2019" name="Int. J. Syst. Evol. Microbiol.">
        <title>The Global Catalogue of Microorganisms (GCM) 10K type strain sequencing project: providing services to taxonomists for standard genome sequencing and annotation.</title>
        <authorList>
            <consortium name="The Broad Institute Genomics Platform"/>
            <consortium name="The Broad Institute Genome Sequencing Center for Infectious Disease"/>
            <person name="Wu L."/>
            <person name="Ma J."/>
        </authorList>
    </citation>
    <scope>NUCLEOTIDE SEQUENCE [LARGE SCALE GENOMIC DNA]</scope>
    <source>
        <strain evidence="3">JCM 10367</strain>
    </source>
</reference>
<evidence type="ECO:0000313" key="2">
    <source>
        <dbReference type="EMBL" id="GAA0637540.1"/>
    </source>
</evidence>
<accession>A0ABN1HC30</accession>
<dbReference type="RefSeq" id="WP_343998348.1">
    <property type="nucleotide sequence ID" value="NZ_BAAAGU010000009.1"/>
</dbReference>
<dbReference type="EMBL" id="BAAAGU010000009">
    <property type="protein sequence ID" value="GAA0637540.1"/>
    <property type="molecule type" value="Genomic_DNA"/>
</dbReference>
<protein>
    <recommendedName>
        <fullName evidence="1">DNA-binding phage zinc finger domain-containing protein</fullName>
    </recommendedName>
</protein>
<dbReference type="Pfam" id="PF24623">
    <property type="entry name" value="Phage_zn_bind_8"/>
    <property type="match status" value="1"/>
</dbReference>